<keyword evidence="1" id="KW-0614">Plasmid</keyword>
<proteinExistence type="predicted"/>
<keyword evidence="2" id="KW-1185">Reference proteome</keyword>
<dbReference type="EMBL" id="CP000856">
    <property type="protein sequence ID" value="ABW34951.1"/>
    <property type="molecule type" value="Genomic_DNA"/>
</dbReference>
<protein>
    <recommendedName>
        <fullName evidence="3">Relaxase/mobilization nuclease domain-containing protein</fullName>
    </recommendedName>
</protein>
<evidence type="ECO:0000313" key="2">
    <source>
        <dbReference type="Proteomes" id="UP000002431"/>
    </source>
</evidence>
<dbReference type="RefSeq" id="WP_012173426.1">
    <property type="nucleotide sequence ID" value="NC_009939.1"/>
</dbReference>
<dbReference type="HOGENOM" id="CLU_1335711_0_0_0"/>
<geneLocation type="plasmid" evidence="1 2">
    <name>pDGEO02</name>
</geneLocation>
<sequence>MSQTRSRSFSVVKVSYTRSASEAKGSVRYMQHRQSDVGERGARQLFDRWGEVSRQQAYDRLDQAGEQGGKTYYYRLVLNPGEGHADLDEDGRQAWTAEVMKRIEAQGVKVRDWVAVSHTDQGEHDHVHVVAALSRTLQKDELADLRTSSREAYSQQKELQLELGVYQHNPSLLDYLQEEHEQDLAHDRELERQQLQRQRSLEWDY</sequence>
<dbReference type="Proteomes" id="UP000002431">
    <property type="component" value="Plasmid pDGEO02"/>
</dbReference>
<evidence type="ECO:0000313" key="1">
    <source>
        <dbReference type="EMBL" id="ABW34951.1"/>
    </source>
</evidence>
<name>A8ZR42_DEIGD</name>
<reference evidence="1" key="1">
    <citation type="submission" date="2007-10" db="EMBL/GenBank/DDBJ databases">
        <title>Complete sequence of Plasmid2 pDGEO02 of Deinococcus geothermalis DSM 11300.</title>
        <authorList>
            <consortium name="US DOE Joint Genome Institute"/>
            <person name="Copeland A."/>
            <person name="Lucas S."/>
            <person name="Lapidus A."/>
            <person name="Barry K."/>
            <person name="Detter J.C."/>
            <person name="Glavina del Rio T."/>
            <person name="Hammon N."/>
            <person name="Israni S."/>
            <person name="Dalin E."/>
            <person name="Tice H."/>
            <person name="Pitluck S."/>
            <person name="Brettin T."/>
            <person name="Bruce D."/>
            <person name="Han C."/>
            <person name="Tapia R."/>
            <person name="Saunders E."/>
            <person name="Gilna P."/>
            <person name="Schmutz J."/>
            <person name="Larimer F."/>
            <person name="Land M."/>
            <person name="Hauser L."/>
            <person name="Kyrpides N."/>
            <person name="Kim E."/>
            <person name="Daly M.J."/>
            <person name="Fredrickson J.K."/>
            <person name="Makarova K.S."/>
            <person name="Gaidamakova E.K."/>
            <person name="Zhai M."/>
            <person name="Richardson P."/>
        </authorList>
    </citation>
    <scope>NUCLEOTIDE SEQUENCE [LARGE SCALE GENOMIC DNA]</scope>
    <source>
        <strain evidence="1">DSM 11300</strain>
        <plasmid evidence="1">pDGEO02</plasmid>
    </source>
</reference>
<gene>
    <name evidence="1" type="ORF">Dgeo_2908</name>
</gene>
<organism evidence="1 2">
    <name type="scientific">Deinococcus geothermalis (strain DSM 11300 / CIP 105573 / AG-3a)</name>
    <dbReference type="NCBI Taxonomy" id="319795"/>
    <lineage>
        <taxon>Bacteria</taxon>
        <taxon>Thermotogati</taxon>
        <taxon>Deinococcota</taxon>
        <taxon>Deinococci</taxon>
        <taxon>Deinococcales</taxon>
        <taxon>Deinococcaceae</taxon>
        <taxon>Deinococcus</taxon>
    </lineage>
</organism>
<dbReference type="KEGG" id="dge:Dgeo_2908"/>
<evidence type="ECO:0008006" key="3">
    <source>
        <dbReference type="Google" id="ProtNLM"/>
    </source>
</evidence>
<accession>A8ZR42</accession>
<dbReference type="AlphaFoldDB" id="A8ZR42"/>